<protein>
    <submittedName>
        <fullName evidence="1">Uncharacterized protein</fullName>
    </submittedName>
</protein>
<evidence type="ECO:0000313" key="1">
    <source>
        <dbReference type="EMBL" id="TMQ51640.1"/>
    </source>
</evidence>
<name>A0A538SJT5_UNCEI</name>
<dbReference type="AlphaFoldDB" id="A0A538SJT5"/>
<proteinExistence type="predicted"/>
<accession>A0A538SJT5</accession>
<comment type="caution">
    <text evidence="1">The sequence shown here is derived from an EMBL/GenBank/DDBJ whole genome shotgun (WGS) entry which is preliminary data.</text>
</comment>
<evidence type="ECO:0000313" key="2">
    <source>
        <dbReference type="Proteomes" id="UP000316292"/>
    </source>
</evidence>
<organism evidence="1 2">
    <name type="scientific">Eiseniibacteriota bacterium</name>
    <dbReference type="NCBI Taxonomy" id="2212470"/>
    <lineage>
        <taxon>Bacteria</taxon>
        <taxon>Candidatus Eiseniibacteriota</taxon>
    </lineage>
</organism>
<dbReference type="InterPro" id="IPR029052">
    <property type="entry name" value="Metallo-depent_PP-like"/>
</dbReference>
<dbReference type="PANTHER" id="PTHR11575:SF24">
    <property type="entry name" value="5'-NUCLEOTIDASE"/>
    <property type="match status" value="1"/>
</dbReference>
<dbReference type="GO" id="GO:0009166">
    <property type="term" value="P:nucleotide catabolic process"/>
    <property type="evidence" value="ECO:0007669"/>
    <property type="project" value="InterPro"/>
</dbReference>
<dbReference type="EMBL" id="VBOR01000001">
    <property type="protein sequence ID" value="TMQ51640.1"/>
    <property type="molecule type" value="Genomic_DNA"/>
</dbReference>
<dbReference type="GO" id="GO:0016787">
    <property type="term" value="F:hydrolase activity"/>
    <property type="evidence" value="ECO:0007669"/>
    <property type="project" value="InterPro"/>
</dbReference>
<feature type="non-terminal residue" evidence="1">
    <location>
        <position position="425"/>
    </location>
</feature>
<reference evidence="1 2" key="1">
    <citation type="journal article" date="2019" name="Nat. Microbiol.">
        <title>Mediterranean grassland soil C-N compound turnover is dependent on rainfall and depth, and is mediated by genomically divergent microorganisms.</title>
        <authorList>
            <person name="Diamond S."/>
            <person name="Andeer P.F."/>
            <person name="Li Z."/>
            <person name="Crits-Christoph A."/>
            <person name="Burstein D."/>
            <person name="Anantharaman K."/>
            <person name="Lane K.R."/>
            <person name="Thomas B.C."/>
            <person name="Pan C."/>
            <person name="Northen T.R."/>
            <person name="Banfield J.F."/>
        </authorList>
    </citation>
    <scope>NUCLEOTIDE SEQUENCE [LARGE SCALE GENOMIC DNA]</scope>
    <source>
        <strain evidence="1">WS_1</strain>
    </source>
</reference>
<dbReference type="Proteomes" id="UP000316292">
    <property type="component" value="Unassembled WGS sequence"/>
</dbReference>
<dbReference type="SUPFAM" id="SSF56300">
    <property type="entry name" value="Metallo-dependent phosphatases"/>
    <property type="match status" value="1"/>
</dbReference>
<dbReference type="Gene3D" id="3.60.21.10">
    <property type="match status" value="1"/>
</dbReference>
<dbReference type="PANTHER" id="PTHR11575">
    <property type="entry name" value="5'-NUCLEOTIDASE-RELATED"/>
    <property type="match status" value="1"/>
</dbReference>
<gene>
    <name evidence="1" type="ORF">E6K71_00005</name>
</gene>
<sequence length="425" mass="47353">MRRYSEQWIGARLRFAPYQSEIRDRDEYWLVDGITSWYSWKAAAVVGLVSENELEREFASSYAQTLHAGGIERNLERMYQSSASRQIPSRILAPVVLIQVDRALRRPPRSTSLDSVLSEMFRGREARSLWQTLPKNDGIDWRKFRADYVQGTLVASINDILPLAPTLLKPSPPRGAPNRKVTLVFTGKTHGYLENCGCKLNQSGGIARRVTALRRIRSQDLGALLFDAGNAFVNVGTRDAPDFLTRKEESFYLKEMEGMHYDAAAVGMTELVQGIEHFRGTMRAIRVPYVGSNLTLEAGLGVASSRIIHRAGLRIGVLGIFEPPAGPRASLREANALSSMTVDDPLITLQREVPLLRKNADLVVILGSLSPVTIRRAVEVCPDVDVIVSTEYEVPSIVFGDRRATLREDDAPGFLGRTLILYTNL</sequence>
<dbReference type="InterPro" id="IPR006179">
    <property type="entry name" value="5_nucleotidase/apyrase"/>
</dbReference>